<dbReference type="Pfam" id="PF01380">
    <property type="entry name" value="SIS"/>
    <property type="match status" value="1"/>
</dbReference>
<dbReference type="PROSITE" id="PS51464">
    <property type="entry name" value="SIS"/>
    <property type="match status" value="1"/>
</dbReference>
<dbReference type="Gene3D" id="3.40.50.10490">
    <property type="entry name" value="Glucose-6-phosphate isomerase like protein, domain 1"/>
    <property type="match status" value="1"/>
</dbReference>
<sequence length="182" mass="20165">MKQVYYEILNELKEVAKKIDDKQIEAFVQDIQPEKRIFVTGDGRSGLMGKAFAMRLMHAGYQVFVVGETITPSFNKDDVLVVISGSGNTKSSLVSAEQAHKLGTKLLLVTAASKSQLGELADSVVRLPAATKQRLLEEPNTIQPLGNQFDQSVHLFLDSVVILLTKDKANINDYMKNQHANY</sequence>
<comment type="similarity">
    <text evidence="1">Belongs to the SIS family. PHI subfamily.</text>
</comment>
<organism evidence="3 4">
    <name type="scientific">Terrihalobacillus insolitus</name>
    <dbReference type="NCBI Taxonomy" id="2950438"/>
    <lineage>
        <taxon>Bacteria</taxon>
        <taxon>Bacillati</taxon>
        <taxon>Bacillota</taxon>
        <taxon>Bacilli</taxon>
        <taxon>Bacillales</taxon>
        <taxon>Bacillaceae</taxon>
        <taxon>Terrihalobacillus</taxon>
    </lineage>
</organism>
<dbReference type="GO" id="GO:0016853">
    <property type="term" value="F:isomerase activity"/>
    <property type="evidence" value="ECO:0007669"/>
    <property type="project" value="InterPro"/>
</dbReference>
<dbReference type="EMBL" id="JAMQKB010000001">
    <property type="protein sequence ID" value="MDC3423250.1"/>
    <property type="molecule type" value="Genomic_DNA"/>
</dbReference>
<dbReference type="PANTHER" id="PTHR43443:SF1">
    <property type="entry name" value="3-HEXULOSE-6-PHOSPHATE ISOMERASE"/>
    <property type="match status" value="1"/>
</dbReference>
<dbReference type="InterPro" id="IPR017552">
    <property type="entry name" value="PHI/rmpB"/>
</dbReference>
<evidence type="ECO:0000313" key="4">
    <source>
        <dbReference type="Proteomes" id="UP001145050"/>
    </source>
</evidence>
<keyword evidence="4" id="KW-1185">Reference proteome</keyword>
<evidence type="ECO:0000313" key="3">
    <source>
        <dbReference type="EMBL" id="MDC3423250.1"/>
    </source>
</evidence>
<protein>
    <submittedName>
        <fullName evidence="3">6-phospho-3-hexuloisomerase</fullName>
    </submittedName>
</protein>
<name>A0A9X4AM93_9BACI</name>
<dbReference type="PANTHER" id="PTHR43443">
    <property type="entry name" value="3-HEXULOSE-6-PHOSPHATE ISOMERASE"/>
    <property type="match status" value="1"/>
</dbReference>
<dbReference type="GO" id="GO:0097367">
    <property type="term" value="F:carbohydrate derivative binding"/>
    <property type="evidence" value="ECO:0007669"/>
    <property type="project" value="InterPro"/>
</dbReference>
<dbReference type="NCBIfam" id="TIGR03127">
    <property type="entry name" value="RuMP_HxlB"/>
    <property type="match status" value="1"/>
</dbReference>
<dbReference type="GO" id="GO:1901135">
    <property type="term" value="P:carbohydrate derivative metabolic process"/>
    <property type="evidence" value="ECO:0007669"/>
    <property type="project" value="InterPro"/>
</dbReference>
<proteinExistence type="inferred from homology"/>
<comment type="caution">
    <text evidence="3">The sequence shown here is derived from an EMBL/GenBank/DDBJ whole genome shotgun (WGS) entry which is preliminary data.</text>
</comment>
<dbReference type="InterPro" id="IPR001347">
    <property type="entry name" value="SIS_dom"/>
</dbReference>
<dbReference type="Proteomes" id="UP001145050">
    <property type="component" value="Unassembled WGS sequence"/>
</dbReference>
<feature type="domain" description="SIS" evidence="2">
    <location>
        <begin position="27"/>
        <end position="170"/>
    </location>
</feature>
<evidence type="ECO:0000256" key="1">
    <source>
        <dbReference type="ARBA" id="ARBA00009235"/>
    </source>
</evidence>
<dbReference type="RefSeq" id="WP_272434920.1">
    <property type="nucleotide sequence ID" value="NZ_JAMQKB010000001.1"/>
</dbReference>
<dbReference type="CDD" id="cd05005">
    <property type="entry name" value="SIS_PHI"/>
    <property type="match status" value="1"/>
</dbReference>
<dbReference type="AlphaFoldDB" id="A0A9X4AM93"/>
<gene>
    <name evidence="3" type="primary">hxlB</name>
    <name evidence="3" type="ORF">NC797_01850</name>
</gene>
<reference evidence="3" key="1">
    <citation type="submission" date="2022-06" db="EMBL/GenBank/DDBJ databases">
        <title>Aquibacillus sp. a new bacterium isolated from soil saline samples.</title>
        <authorList>
            <person name="Galisteo C."/>
            <person name="De La Haba R."/>
            <person name="Sanchez-Porro C."/>
            <person name="Ventosa A."/>
        </authorList>
    </citation>
    <scope>NUCLEOTIDE SEQUENCE</scope>
    <source>
        <strain evidence="3">3ASR75-11</strain>
    </source>
</reference>
<accession>A0A9X4AM93</accession>
<dbReference type="SUPFAM" id="SSF53697">
    <property type="entry name" value="SIS domain"/>
    <property type="match status" value="1"/>
</dbReference>
<evidence type="ECO:0000259" key="2">
    <source>
        <dbReference type="PROSITE" id="PS51464"/>
    </source>
</evidence>
<dbReference type="InterPro" id="IPR046348">
    <property type="entry name" value="SIS_dom_sf"/>
</dbReference>